<dbReference type="PANTHER" id="PTHR47962">
    <property type="entry name" value="ATP-DEPENDENT HELICASE LHR-RELATED-RELATED"/>
    <property type="match status" value="1"/>
</dbReference>
<dbReference type="InterPro" id="IPR045628">
    <property type="entry name" value="Lhr_WH_dom"/>
</dbReference>
<dbReference type="SMART" id="SM00487">
    <property type="entry name" value="DEXDc"/>
    <property type="match status" value="1"/>
</dbReference>
<dbReference type="Gene3D" id="3.40.50.300">
    <property type="entry name" value="P-loop containing nucleotide triphosphate hydrolases"/>
    <property type="match status" value="2"/>
</dbReference>
<keyword evidence="7" id="KW-0234">DNA repair</keyword>
<dbReference type="Pfam" id="PF23235">
    <property type="entry name" value="WHD_3rd_Lhr"/>
    <property type="match status" value="1"/>
</dbReference>
<feature type="region of interest" description="Disordered" evidence="9">
    <location>
        <begin position="1266"/>
        <end position="1286"/>
    </location>
</feature>
<feature type="region of interest" description="Disordered" evidence="9">
    <location>
        <begin position="1409"/>
        <end position="1439"/>
    </location>
</feature>
<feature type="region of interest" description="Disordered" evidence="9">
    <location>
        <begin position="311"/>
        <end position="341"/>
    </location>
</feature>
<dbReference type="InterPro" id="IPR055369">
    <property type="entry name" value="WH2_Lhr"/>
</dbReference>
<gene>
    <name evidence="12" type="ORF">V8P97_04710</name>
</gene>
<dbReference type="InterPro" id="IPR011545">
    <property type="entry name" value="DEAD/DEAH_box_helicase_dom"/>
</dbReference>
<keyword evidence="8" id="KW-0413">Isomerase</keyword>
<evidence type="ECO:0000256" key="8">
    <source>
        <dbReference type="ARBA" id="ARBA00023235"/>
    </source>
</evidence>
<comment type="caution">
    <text evidence="12">The sequence shown here is derived from an EMBL/GenBank/DDBJ whole genome shotgun (WGS) entry which is preliminary data.</text>
</comment>
<evidence type="ECO:0000256" key="7">
    <source>
        <dbReference type="ARBA" id="ARBA00023204"/>
    </source>
</evidence>
<keyword evidence="6" id="KW-0238">DNA-binding</keyword>
<evidence type="ECO:0000256" key="4">
    <source>
        <dbReference type="ARBA" id="ARBA00022806"/>
    </source>
</evidence>
<dbReference type="PANTHER" id="PTHR47962:SF5">
    <property type="entry name" value="ATP-DEPENDENT HELICASE LHR-RELATED"/>
    <property type="match status" value="1"/>
</dbReference>
<accession>A0ABU8ZNF0</accession>
<keyword evidence="13" id="KW-1185">Reference proteome</keyword>
<evidence type="ECO:0000256" key="5">
    <source>
        <dbReference type="ARBA" id="ARBA00022840"/>
    </source>
</evidence>
<evidence type="ECO:0000256" key="3">
    <source>
        <dbReference type="ARBA" id="ARBA00022801"/>
    </source>
</evidence>
<dbReference type="Proteomes" id="UP001373159">
    <property type="component" value="Unassembled WGS sequence"/>
</dbReference>
<feature type="domain" description="Helicase C-terminal" evidence="11">
    <location>
        <begin position="274"/>
        <end position="457"/>
    </location>
</feature>
<dbReference type="EMBL" id="JBANBB010000001">
    <property type="protein sequence ID" value="MEK0306763.1"/>
    <property type="molecule type" value="Genomic_DNA"/>
</dbReference>
<dbReference type="InterPro" id="IPR014001">
    <property type="entry name" value="Helicase_ATP-bd"/>
</dbReference>
<evidence type="ECO:0000256" key="6">
    <source>
        <dbReference type="ARBA" id="ARBA00023125"/>
    </source>
</evidence>
<dbReference type="SMART" id="SM00490">
    <property type="entry name" value="HELICc"/>
    <property type="match status" value="1"/>
</dbReference>
<organism evidence="12 13">
    <name type="scientific">Bifidobacterium favimelis</name>
    <dbReference type="NCBI Taxonomy" id="3122979"/>
    <lineage>
        <taxon>Bacteria</taxon>
        <taxon>Bacillati</taxon>
        <taxon>Actinomycetota</taxon>
        <taxon>Actinomycetes</taxon>
        <taxon>Bifidobacteriales</taxon>
        <taxon>Bifidobacteriaceae</taxon>
        <taxon>Bifidobacterium</taxon>
    </lineage>
</organism>
<protein>
    <submittedName>
        <fullName evidence="12">DEAD/DEAH box helicase</fullName>
    </submittedName>
</protein>
<feature type="compositionally biased region" description="Low complexity" evidence="9">
    <location>
        <begin position="1056"/>
        <end position="1068"/>
    </location>
</feature>
<proteinExistence type="predicted"/>
<evidence type="ECO:0000313" key="13">
    <source>
        <dbReference type="Proteomes" id="UP001373159"/>
    </source>
</evidence>
<keyword evidence="2" id="KW-0227">DNA damage</keyword>
<feature type="domain" description="Helicase ATP-binding" evidence="10">
    <location>
        <begin position="31"/>
        <end position="222"/>
    </location>
</feature>
<dbReference type="Pfam" id="PF00271">
    <property type="entry name" value="Helicase_C"/>
    <property type="match status" value="1"/>
</dbReference>
<keyword evidence="1" id="KW-0547">Nucleotide-binding</keyword>
<dbReference type="InterPro" id="IPR052511">
    <property type="entry name" value="ATP-dep_Helicase"/>
</dbReference>
<evidence type="ECO:0000259" key="10">
    <source>
        <dbReference type="PROSITE" id="PS51192"/>
    </source>
</evidence>
<dbReference type="PROSITE" id="PS51192">
    <property type="entry name" value="HELICASE_ATP_BIND_1"/>
    <property type="match status" value="1"/>
</dbReference>
<evidence type="ECO:0000259" key="11">
    <source>
        <dbReference type="PROSITE" id="PS51194"/>
    </source>
</evidence>
<dbReference type="Pfam" id="PF08494">
    <property type="entry name" value="DEAD_assoc"/>
    <property type="match status" value="1"/>
</dbReference>
<reference evidence="12 13" key="1">
    <citation type="submission" date="2024-02" db="EMBL/GenBank/DDBJ databases">
        <title>Bifidobacterium honeyensis sp. nov., isolated from the comb honey.</title>
        <authorList>
            <person name="Liu W."/>
            <person name="Li Y."/>
        </authorList>
    </citation>
    <scope>NUCLEOTIDE SEQUENCE [LARGE SCALE GENOMIC DNA]</scope>
    <source>
        <strain evidence="12 13">IMAU50988</strain>
    </source>
</reference>
<dbReference type="GO" id="GO:0004386">
    <property type="term" value="F:helicase activity"/>
    <property type="evidence" value="ECO:0007669"/>
    <property type="project" value="UniProtKB-KW"/>
</dbReference>
<dbReference type="InterPro" id="IPR055368">
    <property type="entry name" value="WH3_Lhr"/>
</dbReference>
<dbReference type="Pfam" id="PF19306">
    <property type="entry name" value="WHD_Lhr"/>
    <property type="match status" value="1"/>
</dbReference>
<dbReference type="PROSITE" id="PS51194">
    <property type="entry name" value="HELICASE_CTER"/>
    <property type="match status" value="1"/>
</dbReference>
<feature type="compositionally biased region" description="Low complexity" evidence="9">
    <location>
        <begin position="1269"/>
        <end position="1278"/>
    </location>
</feature>
<dbReference type="Pfam" id="PF00270">
    <property type="entry name" value="DEAD"/>
    <property type="match status" value="1"/>
</dbReference>
<feature type="compositionally biased region" description="Basic residues" evidence="9">
    <location>
        <begin position="1361"/>
        <end position="1372"/>
    </location>
</feature>
<sequence>MDDGLQGFSDQTRTWFHAAYGPPTPTQTQAWPAIRSGQDVLVISPTGSGKTLAAFLWAIDTLLTADRKGGGGVRVLYISPMKALGTDVARNLEGPLEGIRQACRSQGVDPAPIRVGMRTGDTDARGRRALASHPPDILVTTPESLYLMLTSKVRRTLKTVETVIVDEIHVLAGDKRGAHLAISLERLDALAGRHIQRIGLSATVRPRQEVARFLGGGRPVTIIEPGTAPAMELKVVAPLADMTDLAASSGGGGEDDPDRQRAAGSIWPAVERAILDQVLAHRTTLVFVNSRGLAEKLTARLNDLYAHDLAGKSGKARNRPPAALHYDSTAGSTSERVGGGPEGRVIAMAHHGSVSKERRRQVESDLKAGRLRCVVATSSLELGIDMGSVDLVIQVAPPLSTASGLQRVGRADHQVGSVSHARIYPLNRRQILQSTASVEGMLEGDLEPTVMPDSPLDILAQQTVAAAAMDDLNEDTWFDLVRRAAPFANLDRDIYRSVIGMLSGLYTSQDFSAFRPILVWDREGGTISARPGAQRLAVTSGGTIPDRGAYSVVLSQEEAGSKARRVGELDEEMVYESRVGDVITLGTTSWRIQQITRDRVVVLPAPGRSARLPFWHGDGAGRDAGFGRRLGALTRALSGSLTGTLPAVQAGLPKAEEGVRMGRREGAASSSHGPHFHAKEAARLQADGLDGPAIDNLAAFLAEQKASTGLVADDRTLVVERCRNEEGDWRLILHSPYGRRVHEPWAMAISSRLQARRGYDGSVYATDEGIVVQIPDTDGYLSDREVFLFEPDEARRAVIGHLTASPLFAARFRQCAARSLYMPRTQPGRRVPLWQQRLRASQLQDAALKERNFPLVLETMRECLQDVYDMPALEGLMRDLGEGGIALVSVTTESPSPMAGDLLFGYVGTFMYQYDMPRAERDSALLSIDPAVLAKMIGQVDMASLLDGGIIDQVEARLQHLTVDRRVKGAEGVADLLRILGPLSPQEIAPRLRSGSDPSAPAGIDEVNAILAGLQDAGRVRPVTVAGQVRWIWRGQADRLAAVLGRQALGRGGDSAGPADRGPARAGAAGEGRELADLIGQYAATHGPFTTEDVAGRFGLGPAALLGELDRLQSEGKLFRGNFPLPAHDGDGTRTVGSAWLDAGVFRLIRSRSLAAARKAAKPVGSAAYTRFLCARQGLGAAGGQGRQGQEGLLDVIGQLEGLSLPASMWESSVFPARVPDYGPHLLDALLASGQVIWLAGGGGEPPLGGIAFFLSDDLDAVTPDAVTPHAGPPAMAGGASGESDGRQDLETLVGRVLSGGGAYRFRQLAAAVRAGLTDQAPLDETALAAALWRMVASRLVTSDSFAPVRSLVASQEGRHDRRPHLPRRLHGRTGPSLRRPRFPVSGPLAAAEQGLWLLVGPLEGPVTSNLPQGREGSLAVPPDQGGQPGHGGAWQDEAGRGTILRVRQVEGMMDRYGLAAPGLAGLEGVEGGFSALYPVCQQMEDAGRALRGVFVDGMGGAQFAPGETVEDLRAYADKGRRDQGEVDEGLQAGTLVLDACDPANLYGAVFPWPDLAATEGADRGPVTVRPQRKVGNLVVLVEGRPTIYAAVRGRHLLVFEGLDGREVAAAFTELSSWLHRQGPSLALFRDVNGLPLVRSNPYLAAMREAGFTPTPQGIRLY</sequence>
<dbReference type="InterPro" id="IPR027417">
    <property type="entry name" value="P-loop_NTPase"/>
</dbReference>
<feature type="region of interest" description="Disordered" evidence="9">
    <location>
        <begin position="1355"/>
        <end position="1383"/>
    </location>
</feature>
<keyword evidence="5" id="KW-0067">ATP-binding</keyword>
<feature type="region of interest" description="Disordered" evidence="9">
    <location>
        <begin position="1051"/>
        <end position="1070"/>
    </location>
</feature>
<keyword evidence="4 12" id="KW-0347">Helicase</keyword>
<keyword evidence="3" id="KW-0378">Hydrolase</keyword>
<dbReference type="SUPFAM" id="SSF52540">
    <property type="entry name" value="P-loop containing nucleoside triphosphate hydrolases"/>
    <property type="match status" value="1"/>
</dbReference>
<evidence type="ECO:0000256" key="1">
    <source>
        <dbReference type="ARBA" id="ARBA00022741"/>
    </source>
</evidence>
<dbReference type="RefSeq" id="WP_340469315.1">
    <property type="nucleotide sequence ID" value="NZ_JBANBB010000001.1"/>
</dbReference>
<evidence type="ECO:0000313" key="12">
    <source>
        <dbReference type="EMBL" id="MEK0306763.1"/>
    </source>
</evidence>
<evidence type="ECO:0000256" key="9">
    <source>
        <dbReference type="SAM" id="MobiDB-lite"/>
    </source>
</evidence>
<evidence type="ECO:0000256" key="2">
    <source>
        <dbReference type="ARBA" id="ARBA00022763"/>
    </source>
</evidence>
<dbReference type="Pfam" id="PF23234">
    <property type="entry name" value="WHD_4th_Lhr"/>
    <property type="match status" value="1"/>
</dbReference>
<name>A0ABU8ZNF0_9BIFI</name>
<dbReference type="CDD" id="cd17922">
    <property type="entry name" value="DEXHc_LHR-like"/>
    <property type="match status" value="1"/>
</dbReference>
<dbReference type="InterPro" id="IPR013701">
    <property type="entry name" value="Lhr-like_DEAD/DEAH_assoc"/>
</dbReference>
<dbReference type="InterPro" id="IPR055367">
    <property type="entry name" value="WH4_Lhr"/>
</dbReference>
<dbReference type="InterPro" id="IPR001650">
    <property type="entry name" value="Helicase_C-like"/>
</dbReference>
<dbReference type="Pfam" id="PF23236">
    <property type="entry name" value="WHD_2nd_Lhr"/>
    <property type="match status" value="1"/>
</dbReference>